<feature type="compositionally biased region" description="Basic and acidic residues" evidence="1">
    <location>
        <begin position="165"/>
        <end position="180"/>
    </location>
</feature>
<protein>
    <submittedName>
        <fullName evidence="2">Uncharacterized protein</fullName>
    </submittedName>
</protein>
<dbReference type="EMBL" id="OZ037945">
    <property type="protein sequence ID" value="CAL1701560.1"/>
    <property type="molecule type" value="Genomic_DNA"/>
</dbReference>
<feature type="compositionally biased region" description="Polar residues" evidence="1">
    <location>
        <begin position="1"/>
        <end position="18"/>
    </location>
</feature>
<feature type="compositionally biased region" description="Low complexity" evidence="1">
    <location>
        <begin position="46"/>
        <end position="58"/>
    </location>
</feature>
<keyword evidence="3" id="KW-1185">Reference proteome</keyword>
<gene>
    <name evidence="2" type="ORF">GFSPODELE1_LOCUS3648</name>
</gene>
<organism evidence="2 3">
    <name type="scientific">Somion occarium</name>
    <dbReference type="NCBI Taxonomy" id="3059160"/>
    <lineage>
        <taxon>Eukaryota</taxon>
        <taxon>Fungi</taxon>
        <taxon>Dikarya</taxon>
        <taxon>Basidiomycota</taxon>
        <taxon>Agaricomycotina</taxon>
        <taxon>Agaricomycetes</taxon>
        <taxon>Polyporales</taxon>
        <taxon>Cerrenaceae</taxon>
        <taxon>Somion</taxon>
    </lineage>
</organism>
<feature type="region of interest" description="Disordered" evidence="1">
    <location>
        <begin position="1"/>
        <end position="114"/>
    </location>
</feature>
<dbReference type="Proteomes" id="UP001497453">
    <property type="component" value="Chromosome 2"/>
</dbReference>
<accession>A0ABP1D0Z8</accession>
<reference evidence="3" key="1">
    <citation type="submission" date="2024-04" db="EMBL/GenBank/DDBJ databases">
        <authorList>
            <person name="Shaw F."/>
            <person name="Minotto A."/>
        </authorList>
    </citation>
    <scope>NUCLEOTIDE SEQUENCE [LARGE SCALE GENOMIC DNA]</scope>
</reference>
<sequence>MVSSNADAESSNTSTSSLARHVRHAIQTAIEMEAMDKVIPGEVKDSSSSPSQTPTRPSAPVPEDSPSTPPAVNVPSMQPSSAPTGRQPSKLAMLAQTKAQSYWMPKPKKPPAPQVGITLREARTEYLTPIANGPTATTAITTSYRSLSDLSRLPRLPPSFPPHVRPSESPRHAATKEPKQSKLAMKSKKAHMRAELEPESEMVEPVPELTIFAAASPRSQSKHKRKESKGRERQANGGTHRHRTRPSVDPTVPLSPLQGFAFDIPSPDDIVFRARQGTSLAPRSSTTASRHSSSTSTTTSSSSTSSSTSTSKSTSSSTSTVSPRPSKLRSSVKASG</sequence>
<feature type="compositionally biased region" description="Low complexity" evidence="1">
    <location>
        <begin position="284"/>
        <end position="322"/>
    </location>
</feature>
<evidence type="ECO:0000313" key="3">
    <source>
        <dbReference type="Proteomes" id="UP001497453"/>
    </source>
</evidence>
<feature type="region of interest" description="Disordered" evidence="1">
    <location>
        <begin position="150"/>
        <end position="336"/>
    </location>
</feature>
<proteinExistence type="predicted"/>
<feature type="compositionally biased region" description="Pro residues" evidence="1">
    <location>
        <begin position="155"/>
        <end position="164"/>
    </location>
</feature>
<evidence type="ECO:0000313" key="2">
    <source>
        <dbReference type="EMBL" id="CAL1701560.1"/>
    </source>
</evidence>
<name>A0ABP1D0Z8_9APHY</name>
<feature type="compositionally biased region" description="Polar residues" evidence="1">
    <location>
        <begin position="75"/>
        <end position="87"/>
    </location>
</feature>
<evidence type="ECO:0000256" key="1">
    <source>
        <dbReference type="SAM" id="MobiDB-lite"/>
    </source>
</evidence>